<protein>
    <recommendedName>
        <fullName evidence="1">KIB1-4 beta-propeller domain-containing protein</fullName>
    </recommendedName>
</protein>
<proteinExistence type="predicted"/>
<evidence type="ECO:0000313" key="2">
    <source>
        <dbReference type="EMBL" id="GJN25196.1"/>
    </source>
</evidence>
<evidence type="ECO:0000259" key="1">
    <source>
        <dbReference type="Pfam" id="PF03478"/>
    </source>
</evidence>
<gene>
    <name evidence="2" type="primary">gb12994</name>
    <name evidence="2" type="ORF">PR202_gb12994</name>
</gene>
<feature type="domain" description="KIB1-4 beta-propeller" evidence="1">
    <location>
        <begin position="17"/>
        <end position="72"/>
    </location>
</feature>
<dbReference type="AlphaFoldDB" id="A0AAV5ERJ5"/>
<sequence>MATRMCELVLGNENVFIAINSLDGDCIFISPCSSKSFQACQYDEVEGDRIYFIDGGLNAAKHAPPLDNFVYNTRDGTMGLFAADLSEDKLRAPGGMLMNPTWLFPSNE</sequence>
<evidence type="ECO:0000313" key="3">
    <source>
        <dbReference type="Proteomes" id="UP001054889"/>
    </source>
</evidence>
<comment type="caution">
    <text evidence="2">The sequence shown here is derived from an EMBL/GenBank/DDBJ whole genome shotgun (WGS) entry which is preliminary data.</text>
</comment>
<organism evidence="2 3">
    <name type="scientific">Eleusine coracana subsp. coracana</name>
    <dbReference type="NCBI Taxonomy" id="191504"/>
    <lineage>
        <taxon>Eukaryota</taxon>
        <taxon>Viridiplantae</taxon>
        <taxon>Streptophyta</taxon>
        <taxon>Embryophyta</taxon>
        <taxon>Tracheophyta</taxon>
        <taxon>Spermatophyta</taxon>
        <taxon>Magnoliopsida</taxon>
        <taxon>Liliopsida</taxon>
        <taxon>Poales</taxon>
        <taxon>Poaceae</taxon>
        <taxon>PACMAD clade</taxon>
        <taxon>Chloridoideae</taxon>
        <taxon>Cynodonteae</taxon>
        <taxon>Eleusininae</taxon>
        <taxon>Eleusine</taxon>
    </lineage>
</organism>
<reference evidence="2" key="2">
    <citation type="submission" date="2021-12" db="EMBL/GenBank/DDBJ databases">
        <title>Resequencing data analysis of finger millet.</title>
        <authorList>
            <person name="Hatakeyama M."/>
            <person name="Aluri S."/>
            <person name="Balachadran M.T."/>
            <person name="Sivarajan S.R."/>
            <person name="Poveda L."/>
            <person name="Shimizu-Inatsugi R."/>
            <person name="Schlapbach R."/>
            <person name="Sreeman S.M."/>
            <person name="Shimizu K.K."/>
        </authorList>
    </citation>
    <scope>NUCLEOTIDE SEQUENCE</scope>
</reference>
<name>A0AAV5ERJ5_ELECO</name>
<accession>A0AAV5ERJ5</accession>
<reference evidence="2" key="1">
    <citation type="journal article" date="2018" name="DNA Res.">
        <title>Multiple hybrid de novo genome assembly of finger millet, an orphan allotetraploid crop.</title>
        <authorList>
            <person name="Hatakeyama M."/>
            <person name="Aluri S."/>
            <person name="Balachadran M.T."/>
            <person name="Sivarajan S.R."/>
            <person name="Patrignani A."/>
            <person name="Gruter S."/>
            <person name="Poveda L."/>
            <person name="Shimizu-Inatsugi R."/>
            <person name="Baeten J."/>
            <person name="Francoijs K.J."/>
            <person name="Nataraja K.N."/>
            <person name="Reddy Y.A.N."/>
            <person name="Phadnis S."/>
            <person name="Ravikumar R.L."/>
            <person name="Schlapbach R."/>
            <person name="Sreeman S.M."/>
            <person name="Shimizu K.K."/>
        </authorList>
    </citation>
    <scope>NUCLEOTIDE SEQUENCE</scope>
</reference>
<dbReference type="InterPro" id="IPR005174">
    <property type="entry name" value="KIB1-4_b-propeller"/>
</dbReference>
<dbReference type="Proteomes" id="UP001054889">
    <property type="component" value="Unassembled WGS sequence"/>
</dbReference>
<dbReference type="Pfam" id="PF03478">
    <property type="entry name" value="Beta-prop_KIB1-4"/>
    <property type="match status" value="1"/>
</dbReference>
<keyword evidence="3" id="KW-1185">Reference proteome</keyword>
<dbReference type="EMBL" id="BQKI01000078">
    <property type="protein sequence ID" value="GJN25196.1"/>
    <property type="molecule type" value="Genomic_DNA"/>
</dbReference>